<name>A0A7X3F0P2_9PSED</name>
<dbReference type="Proteomes" id="UP000440965">
    <property type="component" value="Unassembled WGS sequence"/>
</dbReference>
<evidence type="ECO:0000313" key="2">
    <source>
        <dbReference type="Proteomes" id="UP000440965"/>
    </source>
</evidence>
<comment type="caution">
    <text evidence="1">The sequence shown here is derived from an EMBL/GenBank/DDBJ whole genome shotgun (WGS) entry which is preliminary data.</text>
</comment>
<sequence length="101" mass="11485">MNVELDWVEFQGSKGVPWWMLTVAISNTGTIFVPAAFAGDEQVVLFSTQIDDTPYAMSDGHVFVPSTWLAAKFPTTRELCEMMEHWVKDLDEDESQEQPTR</sequence>
<protein>
    <submittedName>
        <fullName evidence="1">Uncharacterized protein</fullName>
    </submittedName>
</protein>
<gene>
    <name evidence="1" type="ORF">F9Z43_08145</name>
</gene>
<reference evidence="1 2" key="1">
    <citation type="submission" date="2019-10" db="EMBL/GenBank/DDBJ databases">
        <title>XDR Pseudomonas monteilii producing IMP-16 from LCR.</title>
        <authorList>
            <person name="Ballaben A."/>
            <person name="Doi Y."/>
        </authorList>
    </citation>
    <scope>NUCLEOTIDE SEQUENCE [LARGE SCALE GENOMIC DNA]</scope>
    <source>
        <strain evidence="1 2">597/14</strain>
    </source>
</reference>
<accession>A0A7X3F0P2</accession>
<dbReference type="RefSeq" id="WP_156867121.1">
    <property type="nucleotide sequence ID" value="NZ_WEIK01000005.1"/>
</dbReference>
<evidence type="ECO:0000313" key="1">
    <source>
        <dbReference type="EMBL" id="MVF49293.1"/>
    </source>
</evidence>
<organism evidence="1 2">
    <name type="scientific">Pseudomonas monteilii</name>
    <dbReference type="NCBI Taxonomy" id="76759"/>
    <lineage>
        <taxon>Bacteria</taxon>
        <taxon>Pseudomonadati</taxon>
        <taxon>Pseudomonadota</taxon>
        <taxon>Gammaproteobacteria</taxon>
        <taxon>Pseudomonadales</taxon>
        <taxon>Pseudomonadaceae</taxon>
        <taxon>Pseudomonas</taxon>
    </lineage>
</organism>
<dbReference type="EMBL" id="WEIK01000005">
    <property type="protein sequence ID" value="MVF49293.1"/>
    <property type="molecule type" value="Genomic_DNA"/>
</dbReference>
<proteinExistence type="predicted"/>
<dbReference type="AlphaFoldDB" id="A0A7X3F0P2"/>